<dbReference type="Pfam" id="PF08439">
    <property type="entry name" value="Peptidase_M3_N"/>
    <property type="match status" value="1"/>
</dbReference>
<name>A0AAU9D5D3_9LACO</name>
<dbReference type="InterPro" id="IPR042088">
    <property type="entry name" value="OligoPept_F_C"/>
</dbReference>
<dbReference type="InterPro" id="IPR004438">
    <property type="entry name" value="Peptidase_M3B"/>
</dbReference>
<dbReference type="AlphaFoldDB" id="A0AAU9D5D3"/>
<comment type="similarity">
    <text evidence="6">Belongs to the peptidase M3B family.</text>
</comment>
<evidence type="ECO:0000256" key="3">
    <source>
        <dbReference type="ARBA" id="ARBA00022801"/>
    </source>
</evidence>
<evidence type="ECO:0000313" key="10">
    <source>
        <dbReference type="Proteomes" id="UP001321804"/>
    </source>
</evidence>
<comment type="function">
    <text evidence="6">Has oligopeptidase activity and degrades a variety of small bioactive peptides.</text>
</comment>
<evidence type="ECO:0000259" key="8">
    <source>
        <dbReference type="Pfam" id="PF08439"/>
    </source>
</evidence>
<dbReference type="GO" id="GO:0004222">
    <property type="term" value="F:metalloendopeptidase activity"/>
    <property type="evidence" value="ECO:0007669"/>
    <property type="project" value="UniProtKB-UniRule"/>
</dbReference>
<dbReference type="GO" id="GO:0006518">
    <property type="term" value="P:peptide metabolic process"/>
    <property type="evidence" value="ECO:0007669"/>
    <property type="project" value="TreeGrafter"/>
</dbReference>
<dbReference type="InterPro" id="IPR013647">
    <property type="entry name" value="OligopepF_N_dom"/>
</dbReference>
<dbReference type="EMBL" id="AP026801">
    <property type="protein sequence ID" value="BDR56027.1"/>
    <property type="molecule type" value="Genomic_DNA"/>
</dbReference>
<dbReference type="PANTHER" id="PTHR11804">
    <property type="entry name" value="PROTEASE M3 THIMET OLIGOPEPTIDASE-RELATED"/>
    <property type="match status" value="1"/>
</dbReference>
<dbReference type="SUPFAM" id="SSF55486">
    <property type="entry name" value="Metalloproteases ('zincins'), catalytic domain"/>
    <property type="match status" value="1"/>
</dbReference>
<dbReference type="Pfam" id="PF01432">
    <property type="entry name" value="Peptidase_M3"/>
    <property type="match status" value="1"/>
</dbReference>
<dbReference type="GO" id="GO:0006508">
    <property type="term" value="P:proteolysis"/>
    <property type="evidence" value="ECO:0007669"/>
    <property type="project" value="UniProtKB-KW"/>
</dbReference>
<evidence type="ECO:0000256" key="6">
    <source>
        <dbReference type="RuleBase" id="RU368091"/>
    </source>
</evidence>
<feature type="domain" description="Peptidase M3A/M3B catalytic" evidence="7">
    <location>
        <begin position="203"/>
        <end position="583"/>
    </location>
</feature>
<proteinExistence type="inferred from homology"/>
<keyword evidence="1 6" id="KW-0645">Protease</keyword>
<keyword evidence="2 6" id="KW-0479">Metal-binding</keyword>
<dbReference type="GO" id="GO:0046872">
    <property type="term" value="F:metal ion binding"/>
    <property type="evidence" value="ECO:0007669"/>
    <property type="project" value="UniProtKB-UniRule"/>
</dbReference>
<keyword evidence="4 6" id="KW-0862">Zinc</keyword>
<comment type="cofactor">
    <cofactor evidence="6">
        <name>Zn(2+)</name>
        <dbReference type="ChEBI" id="CHEBI:29105"/>
    </cofactor>
    <text evidence="6">Binds 1 zinc ion.</text>
</comment>
<dbReference type="Gene3D" id="1.10.287.830">
    <property type="entry name" value="putative peptidase helix hairpin domain like"/>
    <property type="match status" value="1"/>
</dbReference>
<accession>A0AAU9D5D3</accession>
<evidence type="ECO:0000256" key="5">
    <source>
        <dbReference type="ARBA" id="ARBA00023049"/>
    </source>
</evidence>
<dbReference type="Gene3D" id="1.20.140.70">
    <property type="entry name" value="Oligopeptidase f, N-terminal domain"/>
    <property type="match status" value="1"/>
</dbReference>
<gene>
    <name evidence="9" type="ORF">KIMC2_05890</name>
</gene>
<keyword evidence="10" id="KW-1185">Reference proteome</keyword>
<keyword evidence="3 6" id="KW-0378">Hydrolase</keyword>
<reference evidence="9 10" key="1">
    <citation type="journal article" date="2023" name="Microbiol. Spectr.">
        <title>Symbiosis of Carpenter Bees with Uncharacterized Lactic Acid Bacteria Showing NAD Auxotrophy.</title>
        <authorList>
            <person name="Kawasaki S."/>
            <person name="Ozawa K."/>
            <person name="Mori T."/>
            <person name="Yamamoto A."/>
            <person name="Ito M."/>
            <person name="Ohkuma M."/>
            <person name="Sakamoto M."/>
            <person name="Matsutani M."/>
        </authorList>
    </citation>
    <scope>NUCLEOTIDE SEQUENCE [LARGE SCALE GENOMIC DNA]</scope>
    <source>
        <strain evidence="9 10">KimC2</strain>
    </source>
</reference>
<sequence>MAQKSRNEIPEKYTWDLTTIFKTDNDFEDNFKKVQELSDKASKHQGTMATNAETFFSAIESSLAAFQLLEKVYVYASMKNDLDTSDNKYQGYIARVNALAAQVESTLSFVQPEILSIEPSVIDKFINEKPEYQLYKHYLDYIEKKRPHVLNENEEAIISKAQDVLSSSSETFAVLANSDLKFPEITDEDGNKVPLSNGSYGLYIESYDRRVRKEAFQGIYSAYGEYKNTFAQTLAGQVKADNYLADVHKYPNARSAAIAENNIPETVYDNLVNSVHDHLDLLHRYVALRKKVLKLNEMHMYDLYVPLLDEPPVEYNFDQAKERARKALEIYGDEYLEAVDHIYNERMIDVYETKGKRSGGYSGGSYDTNPFILLNYQDTLDDVFTLIHETGHSVHSWLTRKYQPYVYGDYPIFVAEIASTTNENLLTNDFLANSEDPKLKAYILNHYLDGVKGTVFRQTQFAEFEHYLHISQQNGTPITADGASEYYGKLNSEYYGDSVISDPEISLEWSRIPHFYYDYYVYQYATGFAAATTLSEAMFNHQNGAVERYLGFLKSGNSKYAIDTMKEAGVDMTKTDYLDKTFAVFEERLNELEKLI</sequence>
<dbReference type="InterPro" id="IPR045090">
    <property type="entry name" value="Pept_M3A_M3B"/>
</dbReference>
<evidence type="ECO:0000256" key="1">
    <source>
        <dbReference type="ARBA" id="ARBA00022670"/>
    </source>
</evidence>
<protein>
    <recommendedName>
        <fullName evidence="6">Oligopeptidase F</fullName>
        <ecNumber evidence="6">3.4.24.-</ecNumber>
    </recommendedName>
</protein>
<dbReference type="Gene3D" id="1.10.1370.20">
    <property type="entry name" value="Oligoendopeptidase f, C-terminal domain"/>
    <property type="match status" value="1"/>
</dbReference>
<evidence type="ECO:0000313" key="9">
    <source>
        <dbReference type="EMBL" id="BDR56027.1"/>
    </source>
</evidence>
<feature type="domain" description="Oligopeptidase F N-terminal" evidence="8">
    <location>
        <begin position="113"/>
        <end position="182"/>
    </location>
</feature>
<evidence type="ECO:0000259" key="7">
    <source>
        <dbReference type="Pfam" id="PF01432"/>
    </source>
</evidence>
<dbReference type="EC" id="3.4.24.-" evidence="6"/>
<dbReference type="CDD" id="cd09608">
    <property type="entry name" value="M3B_PepF"/>
    <property type="match status" value="1"/>
</dbReference>
<dbReference type="NCBIfam" id="TIGR00181">
    <property type="entry name" value="pepF"/>
    <property type="match status" value="1"/>
</dbReference>
<dbReference type="PANTHER" id="PTHR11804:SF84">
    <property type="entry name" value="SACCHAROLYSIN"/>
    <property type="match status" value="1"/>
</dbReference>
<evidence type="ECO:0000256" key="4">
    <source>
        <dbReference type="ARBA" id="ARBA00022833"/>
    </source>
</evidence>
<keyword evidence="5 6" id="KW-0482">Metalloprotease</keyword>
<dbReference type="Proteomes" id="UP001321804">
    <property type="component" value="Chromosome"/>
</dbReference>
<dbReference type="InterPro" id="IPR001567">
    <property type="entry name" value="Pept_M3A_M3B_dom"/>
</dbReference>
<organism evidence="9 10">
    <name type="scientific">Xylocopilactobacillus apis</name>
    <dbReference type="NCBI Taxonomy" id="2932183"/>
    <lineage>
        <taxon>Bacteria</taxon>
        <taxon>Bacillati</taxon>
        <taxon>Bacillota</taxon>
        <taxon>Bacilli</taxon>
        <taxon>Lactobacillales</taxon>
        <taxon>Lactobacillaceae</taxon>
        <taxon>Xylocopilactobacillus</taxon>
    </lineage>
</organism>
<dbReference type="KEGG" id="xak:KIMC2_05890"/>
<evidence type="ECO:0000256" key="2">
    <source>
        <dbReference type="ARBA" id="ARBA00022723"/>
    </source>
</evidence>
<dbReference type="RefSeq" id="WP_317697866.1">
    <property type="nucleotide sequence ID" value="NZ_AP026801.1"/>
</dbReference>